<feature type="repeat" description="RCC1" evidence="2">
    <location>
        <begin position="34"/>
        <end position="93"/>
    </location>
</feature>
<dbReference type="SUPFAM" id="SSF50985">
    <property type="entry name" value="RCC1/BLIP-II"/>
    <property type="match status" value="1"/>
</dbReference>
<proteinExistence type="predicted"/>
<evidence type="ECO:0000256" key="1">
    <source>
        <dbReference type="ARBA" id="ARBA00022737"/>
    </source>
</evidence>
<dbReference type="InterPro" id="IPR051625">
    <property type="entry name" value="Signaling_Regulatory_Domain"/>
</dbReference>
<dbReference type="Proteomes" id="UP001603857">
    <property type="component" value="Unassembled WGS sequence"/>
</dbReference>
<accession>A0ABD1NFN8</accession>
<dbReference type="InterPro" id="IPR000408">
    <property type="entry name" value="Reg_chr_condens"/>
</dbReference>
<evidence type="ECO:0000313" key="3">
    <source>
        <dbReference type="EMBL" id="KAL2346947.1"/>
    </source>
</evidence>
<dbReference type="EMBL" id="JBGMDY010000001">
    <property type="protein sequence ID" value="KAL2346947.1"/>
    <property type="molecule type" value="Genomic_DNA"/>
</dbReference>
<gene>
    <name evidence="3" type="ORF">Fmac_000947</name>
</gene>
<dbReference type="Pfam" id="PF00415">
    <property type="entry name" value="RCC1"/>
    <property type="match status" value="1"/>
</dbReference>
<protein>
    <submittedName>
        <fullName evidence="3">Uncharacterized protein</fullName>
    </submittedName>
</protein>
<dbReference type="PANTHER" id="PTHR22872">
    <property type="entry name" value="BTK-BINDING PROTEIN-RELATED"/>
    <property type="match status" value="1"/>
</dbReference>
<evidence type="ECO:0000313" key="4">
    <source>
        <dbReference type="Proteomes" id="UP001603857"/>
    </source>
</evidence>
<keyword evidence="1" id="KW-0677">Repeat</keyword>
<dbReference type="InterPro" id="IPR009091">
    <property type="entry name" value="RCC1/BLIP-II"/>
</dbReference>
<comment type="caution">
    <text evidence="3">The sequence shown here is derived from an EMBL/GenBank/DDBJ whole genome shotgun (WGS) entry which is preliminary data.</text>
</comment>
<dbReference type="AlphaFoldDB" id="A0ABD1NFN8"/>
<dbReference type="Gene3D" id="2.130.10.30">
    <property type="entry name" value="Regulator of chromosome condensation 1/beta-lactamase-inhibitor protein II"/>
    <property type="match status" value="1"/>
</dbReference>
<keyword evidence="4" id="KW-1185">Reference proteome</keyword>
<organism evidence="3 4">
    <name type="scientific">Flemingia macrophylla</name>
    <dbReference type="NCBI Taxonomy" id="520843"/>
    <lineage>
        <taxon>Eukaryota</taxon>
        <taxon>Viridiplantae</taxon>
        <taxon>Streptophyta</taxon>
        <taxon>Embryophyta</taxon>
        <taxon>Tracheophyta</taxon>
        <taxon>Spermatophyta</taxon>
        <taxon>Magnoliopsida</taxon>
        <taxon>eudicotyledons</taxon>
        <taxon>Gunneridae</taxon>
        <taxon>Pentapetalae</taxon>
        <taxon>rosids</taxon>
        <taxon>fabids</taxon>
        <taxon>Fabales</taxon>
        <taxon>Fabaceae</taxon>
        <taxon>Papilionoideae</taxon>
        <taxon>50 kb inversion clade</taxon>
        <taxon>NPAAA clade</taxon>
        <taxon>indigoferoid/millettioid clade</taxon>
        <taxon>Phaseoleae</taxon>
        <taxon>Flemingia</taxon>
    </lineage>
</organism>
<sequence length="125" mass="13176">MEDTGKPLKSCNPSLKVVDVTAGEAHTLLLTGDGSVYCWGKGMFGRLGTGSEKDELFPVKLNFGNPNPNGTEDTVKIVGIAAGAYHSLVIAGYAYLTLHTSCLPISPSLVNIDIQICACLTSLVY</sequence>
<evidence type="ECO:0000256" key="2">
    <source>
        <dbReference type="PROSITE-ProRule" id="PRU00235"/>
    </source>
</evidence>
<name>A0ABD1NFN8_9FABA</name>
<dbReference type="PANTHER" id="PTHR22872:SF2">
    <property type="entry name" value="INHIBITOR OF BRUTON TYROSINE KINASE"/>
    <property type="match status" value="1"/>
</dbReference>
<reference evidence="3 4" key="1">
    <citation type="submission" date="2024-08" db="EMBL/GenBank/DDBJ databases">
        <title>Insights into the chromosomal genome structure of Flemingia macrophylla.</title>
        <authorList>
            <person name="Ding Y."/>
            <person name="Zhao Y."/>
            <person name="Bi W."/>
            <person name="Wu M."/>
            <person name="Zhao G."/>
            <person name="Gong Y."/>
            <person name="Li W."/>
            <person name="Zhang P."/>
        </authorList>
    </citation>
    <scope>NUCLEOTIDE SEQUENCE [LARGE SCALE GENOMIC DNA]</scope>
    <source>
        <strain evidence="3">DYQJB</strain>
        <tissue evidence="3">Leaf</tissue>
    </source>
</reference>
<dbReference type="PROSITE" id="PS50012">
    <property type="entry name" value="RCC1_3"/>
    <property type="match status" value="1"/>
</dbReference>